<keyword evidence="2 5" id="KW-0732">Signal</keyword>
<feature type="signal peptide" evidence="5">
    <location>
        <begin position="1"/>
        <end position="20"/>
    </location>
</feature>
<proteinExistence type="inferred from homology"/>
<evidence type="ECO:0000313" key="8">
    <source>
        <dbReference type="Proteomes" id="UP001595699"/>
    </source>
</evidence>
<dbReference type="InterPro" id="IPR013780">
    <property type="entry name" value="Glyco_hydro_b"/>
</dbReference>
<dbReference type="RefSeq" id="WP_205114210.1">
    <property type="nucleotide sequence ID" value="NZ_JAFBCM010000001.1"/>
</dbReference>
<dbReference type="Gene3D" id="3.20.20.80">
    <property type="entry name" value="Glycosidases"/>
    <property type="match status" value="1"/>
</dbReference>
<accession>A0ABV7YBE1</accession>
<organism evidence="7 8">
    <name type="scientific">Tenggerimyces flavus</name>
    <dbReference type="NCBI Taxonomy" id="1708749"/>
    <lineage>
        <taxon>Bacteria</taxon>
        <taxon>Bacillati</taxon>
        <taxon>Actinomycetota</taxon>
        <taxon>Actinomycetes</taxon>
        <taxon>Propionibacteriales</taxon>
        <taxon>Nocardioidaceae</taxon>
        <taxon>Tenggerimyces</taxon>
    </lineage>
</organism>
<evidence type="ECO:0000256" key="3">
    <source>
        <dbReference type="ARBA" id="ARBA00022801"/>
    </source>
</evidence>
<dbReference type="SUPFAM" id="SSF49785">
    <property type="entry name" value="Galactose-binding domain-like"/>
    <property type="match status" value="1"/>
</dbReference>
<dbReference type="Proteomes" id="UP001595699">
    <property type="component" value="Unassembled WGS sequence"/>
</dbReference>
<sequence>MIRRLAGVLLAGALASTAFGATSTAGGHDISVWLTDVPNQLYLSKQAGLDWRNGKAPAAQTIHIDERRTYQSMIGFGASFTDSSAWLVGTRLDKAQRDKVMRELFSPRDGIGLSFVRQPMGASDFAVNGNYSYDDMPAGQTDPTLAHFSIDYDKPYIIPLLKQAERLNPKLTLMASPWSPPGWMKTTDSMIGGNLKPEAQQPLADYFSKFLKAYKREGVPVDFISVNNEPLYQPPGYPGLGMSAEQANVFIRDYLGPTLKKRGQLSSTKLLGYDHNWDVVTYPETLYADPQTSPYVYGTAWHCYGGDVRAQSMSHNSYPNKPAYHTECSGGEWEGDAAAGFRGGIGLVVNSTRDWAKGVVRWNMALDQNNGPTNGGCPTCRGIVTVAPDASGKWGYTKTVDYYALGHASKFVRVGAKRIASNTLGAENVQDVAFVNPDGSKVLIAYNAGTTARSFNVQFGSRWFTASLPAGGAATYTWSGSQRGAADASAIGSVDLFFRNADGSRPVVSYDTGLLAFNDEIRVGSSWVGSTLPGGASFGPSVPAVPLSRDGWTVSASASAADEPAARVLDGDQATRWSTGRGMEPGDWFQVDLGATKTVSEFTIDATGSGGDFPRGYELFASDDGVTWGQPIARGGGRTKLSVQFPAVSARYLRIVNQGSAGSWWSIHELSASAPGTGTAVASGSSRGLQERSATLSDGTKLLAIYNAGKKPATFDRQLGTSTWTYRLPASAVAIFTERATS</sequence>
<dbReference type="EMBL" id="JBHRZH010000009">
    <property type="protein sequence ID" value="MFC3761639.1"/>
    <property type="molecule type" value="Genomic_DNA"/>
</dbReference>
<dbReference type="InterPro" id="IPR017853">
    <property type="entry name" value="GH"/>
</dbReference>
<evidence type="ECO:0000256" key="5">
    <source>
        <dbReference type="SAM" id="SignalP"/>
    </source>
</evidence>
<dbReference type="Pfam" id="PF00754">
    <property type="entry name" value="F5_F8_type_C"/>
    <property type="match status" value="1"/>
</dbReference>
<evidence type="ECO:0000256" key="1">
    <source>
        <dbReference type="ARBA" id="ARBA00005382"/>
    </source>
</evidence>
<gene>
    <name evidence="7" type="ORF">ACFOUW_12400</name>
</gene>
<name>A0ABV7YBE1_9ACTN</name>
<dbReference type="PROSITE" id="PS50022">
    <property type="entry name" value="FA58C_3"/>
    <property type="match status" value="1"/>
</dbReference>
<dbReference type="PANTHER" id="PTHR11069">
    <property type="entry name" value="GLUCOSYLCERAMIDASE"/>
    <property type="match status" value="1"/>
</dbReference>
<dbReference type="InterPro" id="IPR001139">
    <property type="entry name" value="Glyco_hydro_30"/>
</dbReference>
<keyword evidence="8" id="KW-1185">Reference proteome</keyword>
<comment type="caution">
    <text evidence="7">The sequence shown here is derived from an EMBL/GenBank/DDBJ whole genome shotgun (WGS) entry which is preliminary data.</text>
</comment>
<feature type="domain" description="F5/8 type C" evidence="6">
    <location>
        <begin position="540"/>
        <end position="677"/>
    </location>
</feature>
<dbReference type="Pfam" id="PF02055">
    <property type="entry name" value="Glyco_hydro_30"/>
    <property type="match status" value="1"/>
</dbReference>
<evidence type="ECO:0000259" key="6">
    <source>
        <dbReference type="PROSITE" id="PS50022"/>
    </source>
</evidence>
<keyword evidence="4" id="KW-0326">Glycosidase</keyword>
<protein>
    <submittedName>
        <fullName evidence="7">Discoidin domain-containing protein</fullName>
    </submittedName>
</protein>
<reference evidence="8" key="1">
    <citation type="journal article" date="2019" name="Int. J. Syst. Evol. Microbiol.">
        <title>The Global Catalogue of Microorganisms (GCM) 10K type strain sequencing project: providing services to taxonomists for standard genome sequencing and annotation.</title>
        <authorList>
            <consortium name="The Broad Institute Genomics Platform"/>
            <consortium name="The Broad Institute Genome Sequencing Center for Infectious Disease"/>
            <person name="Wu L."/>
            <person name="Ma J."/>
        </authorList>
    </citation>
    <scope>NUCLEOTIDE SEQUENCE [LARGE SCALE GENOMIC DNA]</scope>
    <source>
        <strain evidence="8">CGMCC 4.7241</strain>
    </source>
</reference>
<evidence type="ECO:0000313" key="7">
    <source>
        <dbReference type="EMBL" id="MFC3761639.1"/>
    </source>
</evidence>
<comment type="similarity">
    <text evidence="1 4">Belongs to the glycosyl hydrolase 30 family.</text>
</comment>
<dbReference type="InterPro" id="IPR033452">
    <property type="entry name" value="GH30_C"/>
</dbReference>
<dbReference type="SUPFAM" id="SSF51445">
    <property type="entry name" value="(Trans)glycosidases"/>
    <property type="match status" value="1"/>
</dbReference>
<feature type="chain" id="PRO_5045455859" evidence="5">
    <location>
        <begin position="21"/>
        <end position="742"/>
    </location>
</feature>
<dbReference type="InterPro" id="IPR008979">
    <property type="entry name" value="Galactose-bd-like_sf"/>
</dbReference>
<keyword evidence="3 4" id="KW-0378">Hydrolase</keyword>
<dbReference type="PANTHER" id="PTHR11069:SF23">
    <property type="entry name" value="LYSOSOMAL ACID GLUCOSYLCERAMIDASE"/>
    <property type="match status" value="1"/>
</dbReference>
<dbReference type="Gene3D" id="2.60.40.1180">
    <property type="entry name" value="Golgi alpha-mannosidase II"/>
    <property type="match status" value="1"/>
</dbReference>
<dbReference type="Pfam" id="PF17189">
    <property type="entry name" value="Glyco_hydro_30C"/>
    <property type="match status" value="1"/>
</dbReference>
<evidence type="ECO:0000256" key="4">
    <source>
        <dbReference type="RuleBase" id="RU361188"/>
    </source>
</evidence>
<evidence type="ECO:0000256" key="2">
    <source>
        <dbReference type="ARBA" id="ARBA00022729"/>
    </source>
</evidence>
<dbReference type="InterPro" id="IPR033453">
    <property type="entry name" value="Glyco_hydro_30_TIM-barrel"/>
</dbReference>
<dbReference type="Gene3D" id="2.60.120.260">
    <property type="entry name" value="Galactose-binding domain-like"/>
    <property type="match status" value="1"/>
</dbReference>
<dbReference type="InterPro" id="IPR000421">
    <property type="entry name" value="FA58C"/>
</dbReference>
<dbReference type="SUPFAM" id="SSF51011">
    <property type="entry name" value="Glycosyl hydrolase domain"/>
    <property type="match status" value="1"/>
</dbReference>